<reference evidence="2" key="1">
    <citation type="submission" date="2023-06" db="EMBL/GenBank/DDBJ databases">
        <title>Genome-scale phylogeny and comparative genomics of the fungal order Sordariales.</title>
        <authorList>
            <consortium name="Lawrence Berkeley National Laboratory"/>
            <person name="Hensen N."/>
            <person name="Bonometti L."/>
            <person name="Westerberg I."/>
            <person name="Brannstrom I.O."/>
            <person name="Guillou S."/>
            <person name="Cros-Aarteil S."/>
            <person name="Calhoun S."/>
            <person name="Haridas S."/>
            <person name="Kuo A."/>
            <person name="Mondo S."/>
            <person name="Pangilinan J."/>
            <person name="Riley R."/>
            <person name="Labutti K."/>
            <person name="Andreopoulos B."/>
            <person name="Lipzen A."/>
            <person name="Chen C."/>
            <person name="Yanf M."/>
            <person name="Daum C."/>
            <person name="Ng V."/>
            <person name="Clum A."/>
            <person name="Steindorff A."/>
            <person name="Ohm R."/>
            <person name="Martin F."/>
            <person name="Silar P."/>
            <person name="Natvig D."/>
            <person name="Lalanne C."/>
            <person name="Gautier V."/>
            <person name="Ament-Velasquez S.L."/>
            <person name="Kruys A."/>
            <person name="Hutchinson M.I."/>
            <person name="Powell A.J."/>
            <person name="Barry K."/>
            <person name="Miller A.N."/>
            <person name="Grigoriev I.V."/>
            <person name="Debuchy R."/>
            <person name="Gladieux P."/>
            <person name="Thoren M.H."/>
            <person name="Johannesson H."/>
        </authorList>
    </citation>
    <scope>NUCLEOTIDE SEQUENCE</scope>
    <source>
        <strain evidence="2">8032-3</strain>
    </source>
</reference>
<dbReference type="Proteomes" id="UP001244011">
    <property type="component" value="Unassembled WGS sequence"/>
</dbReference>
<dbReference type="GeneID" id="85312372"/>
<dbReference type="EMBL" id="MU839035">
    <property type="protein sequence ID" value="KAK1762584.1"/>
    <property type="molecule type" value="Genomic_DNA"/>
</dbReference>
<dbReference type="RefSeq" id="XP_060278797.1">
    <property type="nucleotide sequence ID" value="XM_060429185.1"/>
</dbReference>
<dbReference type="InterPro" id="IPR024645">
    <property type="entry name" value="Mitochondr_Som1"/>
</dbReference>
<accession>A0AAJ0FHV1</accession>
<name>A0AAJ0FHV1_9PEZI</name>
<protein>
    <submittedName>
        <fullName evidence="2">Uncharacterized protein</fullName>
    </submittedName>
</protein>
<gene>
    <name evidence="2" type="ORF">QBC33DRAFT_551490</name>
</gene>
<sequence length="130" mass="14417">MTPPCHSFPAPQLPQKVQADVNGRKRKTADGRNVDLKGCELLGLMQYSCSVDRPEVRDSPVRCWPVQRWFRRCQDKNGQFTVETTAWEGSGSSSATNPATGTASQTGESHIDHWTPSWQNAGNPPPRIEP</sequence>
<dbReference type="Pfam" id="PF11093">
    <property type="entry name" value="Mitochondr_Som1"/>
    <property type="match status" value="1"/>
</dbReference>
<evidence type="ECO:0000313" key="2">
    <source>
        <dbReference type="EMBL" id="KAK1762584.1"/>
    </source>
</evidence>
<feature type="region of interest" description="Disordered" evidence="1">
    <location>
        <begin position="84"/>
        <end position="130"/>
    </location>
</feature>
<dbReference type="AlphaFoldDB" id="A0AAJ0FHV1"/>
<feature type="region of interest" description="Disordered" evidence="1">
    <location>
        <begin position="1"/>
        <end position="32"/>
    </location>
</feature>
<organism evidence="2 3">
    <name type="scientific">Phialemonium atrogriseum</name>
    <dbReference type="NCBI Taxonomy" id="1093897"/>
    <lineage>
        <taxon>Eukaryota</taxon>
        <taxon>Fungi</taxon>
        <taxon>Dikarya</taxon>
        <taxon>Ascomycota</taxon>
        <taxon>Pezizomycotina</taxon>
        <taxon>Sordariomycetes</taxon>
        <taxon>Sordariomycetidae</taxon>
        <taxon>Cephalothecales</taxon>
        <taxon>Cephalothecaceae</taxon>
        <taxon>Phialemonium</taxon>
    </lineage>
</organism>
<evidence type="ECO:0000256" key="1">
    <source>
        <dbReference type="SAM" id="MobiDB-lite"/>
    </source>
</evidence>
<comment type="caution">
    <text evidence="2">The sequence shown here is derived from an EMBL/GenBank/DDBJ whole genome shotgun (WGS) entry which is preliminary data.</text>
</comment>
<proteinExistence type="predicted"/>
<keyword evidence="3" id="KW-1185">Reference proteome</keyword>
<dbReference type="GO" id="GO:0042720">
    <property type="term" value="C:mitochondrial inner membrane peptidase complex"/>
    <property type="evidence" value="ECO:0007669"/>
    <property type="project" value="InterPro"/>
</dbReference>
<evidence type="ECO:0000313" key="3">
    <source>
        <dbReference type="Proteomes" id="UP001244011"/>
    </source>
</evidence>
<feature type="compositionally biased region" description="Polar residues" evidence="1">
    <location>
        <begin position="90"/>
        <end position="108"/>
    </location>
</feature>